<evidence type="ECO:0000313" key="4">
    <source>
        <dbReference type="Proteomes" id="UP000663832"/>
    </source>
</evidence>
<dbReference type="OrthoDB" id="9978579at2759"/>
<keyword evidence="4" id="KW-1185">Reference proteome</keyword>
<dbReference type="InterPro" id="IPR005069">
    <property type="entry name" value="Nucl-diP-sugar_transferase"/>
</dbReference>
<organism evidence="2 5">
    <name type="scientific">Adineta steineri</name>
    <dbReference type="NCBI Taxonomy" id="433720"/>
    <lineage>
        <taxon>Eukaryota</taxon>
        <taxon>Metazoa</taxon>
        <taxon>Spiralia</taxon>
        <taxon>Gnathifera</taxon>
        <taxon>Rotifera</taxon>
        <taxon>Eurotatoria</taxon>
        <taxon>Bdelloidea</taxon>
        <taxon>Adinetida</taxon>
        <taxon>Adinetidae</taxon>
        <taxon>Adineta</taxon>
    </lineage>
</organism>
<reference evidence="2" key="1">
    <citation type="submission" date="2021-02" db="EMBL/GenBank/DDBJ databases">
        <authorList>
            <person name="Nowell W R."/>
        </authorList>
    </citation>
    <scope>NUCLEOTIDE SEQUENCE</scope>
</reference>
<dbReference type="Proteomes" id="UP000663877">
    <property type="component" value="Unassembled WGS sequence"/>
</dbReference>
<comment type="caution">
    <text evidence="2">The sequence shown here is derived from an EMBL/GenBank/DDBJ whole genome shotgun (WGS) entry which is preliminary data.</text>
</comment>
<dbReference type="EMBL" id="CAJNOI010004068">
    <property type="protein sequence ID" value="CAF1536596.1"/>
    <property type="molecule type" value="Genomic_DNA"/>
</dbReference>
<evidence type="ECO:0000259" key="1">
    <source>
        <dbReference type="Pfam" id="PF03407"/>
    </source>
</evidence>
<evidence type="ECO:0000313" key="2">
    <source>
        <dbReference type="EMBL" id="CAF1536596.1"/>
    </source>
</evidence>
<proteinExistence type="predicted"/>
<protein>
    <recommendedName>
        <fullName evidence="1">Nucleotide-diphospho-sugar transferase domain-containing protein</fullName>
    </recommendedName>
</protein>
<accession>A0A815VYK6</accession>
<dbReference type="Proteomes" id="UP000663832">
    <property type="component" value="Unassembled WGS sequence"/>
</dbReference>
<gene>
    <name evidence="2" type="ORF">BJG266_LOCUS45280</name>
    <name evidence="3" type="ORF">QVE165_LOCUS62271</name>
</gene>
<feature type="domain" description="Nucleotide-diphospho-sugar transferase" evidence="1">
    <location>
        <begin position="17"/>
        <end position="176"/>
    </location>
</feature>
<dbReference type="Pfam" id="PF03407">
    <property type="entry name" value="Nucleotid_trans"/>
    <property type="match status" value="1"/>
</dbReference>
<dbReference type="AlphaFoldDB" id="A0A815VYK6"/>
<sequence length="199" mass="23340">MTEKRSQNWLVCLGRGQSEDIIYSTDARNFYNNLSDPFEGQPFVPKICGGFFLMRPTEPTIHLLEDLSKTMNIDSSANDQWTIDRLLNSRYNSTNNIFIDDPTRTWLVEPLPSGVERRNTSVRTNSSIKLRLLDQAAYISGHIYGSSNDRYWQEIQKFEKWNPFFQRIMVHANTWDEDKVQMIKRNRLWLLGPDDVCIL</sequence>
<evidence type="ECO:0000313" key="3">
    <source>
        <dbReference type="EMBL" id="CAF1655777.1"/>
    </source>
</evidence>
<evidence type="ECO:0000313" key="5">
    <source>
        <dbReference type="Proteomes" id="UP000663877"/>
    </source>
</evidence>
<name>A0A815VYK6_9BILA</name>
<dbReference type="EMBL" id="CAJNOM010004444">
    <property type="protein sequence ID" value="CAF1655777.1"/>
    <property type="molecule type" value="Genomic_DNA"/>
</dbReference>